<dbReference type="EMBL" id="JRLF01000011">
    <property type="protein sequence ID" value="KQB40012.1"/>
    <property type="molecule type" value="Genomic_DNA"/>
</dbReference>
<proteinExistence type="predicted"/>
<sequence>MENIHQKPSFDTVTEALKWLSEQGFTKDFNIAEDCILYDNGAESLSPDEFTIEYYFRFEGDSDPDNEDIVYGISSAKQDIKGVLMSAFGMYADPISTDMIRKLAIH</sequence>
<dbReference type="RefSeq" id="WP_055095315.1">
    <property type="nucleotide sequence ID" value="NZ_JRLF01000011.1"/>
</dbReference>
<name>A0A0N8VMQ9_9FLAO</name>
<dbReference type="Proteomes" id="UP000050443">
    <property type="component" value="Unassembled WGS sequence"/>
</dbReference>
<organism evidence="1 2">
    <name type="scientific">Flavobacterium aquidurense</name>
    <dbReference type="NCBI Taxonomy" id="362413"/>
    <lineage>
        <taxon>Bacteria</taxon>
        <taxon>Pseudomonadati</taxon>
        <taxon>Bacteroidota</taxon>
        <taxon>Flavobacteriia</taxon>
        <taxon>Flavobacteriales</taxon>
        <taxon>Flavobacteriaceae</taxon>
        <taxon>Flavobacterium</taxon>
    </lineage>
</organism>
<comment type="caution">
    <text evidence="1">The sequence shown here is derived from an EMBL/GenBank/DDBJ whole genome shotgun (WGS) entry which is preliminary data.</text>
</comment>
<protein>
    <submittedName>
        <fullName evidence="1">Phosphoribosylpyrophosphate synthetase</fullName>
    </submittedName>
</protein>
<dbReference type="PATRIC" id="fig|362413.3.peg.675"/>
<evidence type="ECO:0000313" key="1">
    <source>
        <dbReference type="EMBL" id="KQB40012.1"/>
    </source>
</evidence>
<evidence type="ECO:0000313" key="2">
    <source>
        <dbReference type="Proteomes" id="UP000050443"/>
    </source>
</evidence>
<dbReference type="AlphaFoldDB" id="A0A0N8VMQ9"/>
<dbReference type="OrthoDB" id="8418771at2"/>
<reference evidence="1 2" key="1">
    <citation type="submission" date="2014-09" db="EMBL/GenBank/DDBJ databases">
        <title>Genome sequence of Flavobacterium aquidurense RC62.</title>
        <authorList>
            <person name="Kim J.F."/>
            <person name="Kwak M.-J."/>
        </authorList>
    </citation>
    <scope>NUCLEOTIDE SEQUENCE [LARGE SCALE GENOMIC DNA]</scope>
    <source>
        <strain evidence="1 2">RC62</strain>
    </source>
</reference>
<accession>A0A0N8VMQ9</accession>
<dbReference type="STRING" id="362413.RC62_696"/>
<gene>
    <name evidence="1" type="ORF">RC62_696</name>
</gene>